<dbReference type="Proteomes" id="UP000321080">
    <property type="component" value="Unassembled WGS sequence"/>
</dbReference>
<proteinExistence type="predicted"/>
<keyword evidence="1" id="KW-0812">Transmembrane</keyword>
<evidence type="ECO:0000313" key="3">
    <source>
        <dbReference type="EMBL" id="TXG39132.1"/>
    </source>
</evidence>
<dbReference type="AlphaFoldDB" id="A0A5C7GLF0"/>
<evidence type="ECO:0000313" key="4">
    <source>
        <dbReference type="Proteomes" id="UP000321080"/>
    </source>
</evidence>
<gene>
    <name evidence="3" type="ORF">FUA22_04445</name>
</gene>
<evidence type="ECO:0000259" key="2">
    <source>
        <dbReference type="Pfam" id="PF14258"/>
    </source>
</evidence>
<dbReference type="EMBL" id="VRKQ01000008">
    <property type="protein sequence ID" value="TXG39132.1"/>
    <property type="molecule type" value="Genomic_DNA"/>
</dbReference>
<keyword evidence="4" id="KW-1185">Reference proteome</keyword>
<feature type="transmembrane region" description="Helical" evidence="1">
    <location>
        <begin position="268"/>
        <end position="285"/>
    </location>
</feature>
<dbReference type="InterPro" id="IPR025646">
    <property type="entry name" value="DUF4350"/>
</dbReference>
<accession>A0A5C7GLF0</accession>
<protein>
    <submittedName>
        <fullName evidence="3">DUF4350 domain-containing protein</fullName>
    </submittedName>
</protein>
<feature type="domain" description="DUF4350" evidence="2">
    <location>
        <begin position="45"/>
        <end position="232"/>
    </location>
</feature>
<keyword evidence="1" id="KW-1133">Transmembrane helix</keyword>
<comment type="caution">
    <text evidence="3">The sequence shown here is derived from an EMBL/GenBank/DDBJ whole genome shotgun (WGS) entry which is preliminary data.</text>
</comment>
<reference evidence="3 4" key="1">
    <citation type="submission" date="2019-08" db="EMBL/GenBank/DDBJ databases">
        <title>Seonamhaeicola sediminis sp. nov., isolated from marine sediment.</title>
        <authorList>
            <person name="Cao W.R."/>
        </authorList>
    </citation>
    <scope>NUCLEOTIDE SEQUENCE [LARGE SCALE GENOMIC DNA]</scope>
    <source>
        <strain evidence="3 4">1505</strain>
    </source>
</reference>
<evidence type="ECO:0000256" key="1">
    <source>
        <dbReference type="SAM" id="Phobius"/>
    </source>
</evidence>
<sequence length="398" mass="46394">MNKTIKVYIGLLLLLFTVVIAIDFSKPKPINWTPSYNELHKRPYGAFILHDQLKKLFPESEIKNIKVTPYEYFDDLYNWEDSTYNTSGSFMLIQDFTEVDEVSAQELLDFTSHGNDVFIASNYPPQKILDTLSIDIKNQYDFKGKAQLNFANPTFKKDSITIEKGLSNYYFSELDSLATTVLGYQKFDSINRINYVKIEHGLGNVFIHLQPVVFTNYHLLKKENKKYAAAVLSYLNDDTIHFDSKNKIGADLSRSPLRFILSKPALRSAWYLALITLILFMIFNAKRRQRIIKIIKPLENSTIAFTKTIGNLYYETKDHNTIIEKKITYFLEHLRREFYLDTQLLDEKFVKNLSLKSNKDKEYIQLLVTLIIHLKAKSSCTEVDLLKLNKAIEDFYTK</sequence>
<name>A0A5C7GLF0_9FLAO</name>
<dbReference type="RefSeq" id="WP_147766611.1">
    <property type="nucleotide sequence ID" value="NZ_VRKQ01000008.1"/>
</dbReference>
<dbReference type="Pfam" id="PF14258">
    <property type="entry name" value="DUF4350"/>
    <property type="match status" value="1"/>
</dbReference>
<dbReference type="OrthoDB" id="1111222at2"/>
<keyword evidence="1" id="KW-0472">Membrane</keyword>
<organism evidence="3 4">
    <name type="scientific">Seonamhaeicola maritimus</name>
    <dbReference type="NCBI Taxonomy" id="2591822"/>
    <lineage>
        <taxon>Bacteria</taxon>
        <taxon>Pseudomonadati</taxon>
        <taxon>Bacteroidota</taxon>
        <taxon>Flavobacteriia</taxon>
        <taxon>Flavobacteriales</taxon>
        <taxon>Flavobacteriaceae</taxon>
    </lineage>
</organism>